<dbReference type="InterPro" id="IPR000524">
    <property type="entry name" value="Tscrpt_reg_HTH_GntR"/>
</dbReference>
<keyword evidence="1" id="KW-0805">Transcription regulation</keyword>
<dbReference type="Gene3D" id="3.40.50.2300">
    <property type="match status" value="2"/>
</dbReference>
<dbReference type="RefSeq" id="WP_169280888.1">
    <property type="nucleotide sequence ID" value="NZ_CP051680.1"/>
</dbReference>
<dbReference type="InterPro" id="IPR036388">
    <property type="entry name" value="WH-like_DNA-bd_sf"/>
</dbReference>
<dbReference type="PROSITE" id="PS50949">
    <property type="entry name" value="HTH_GNTR"/>
    <property type="match status" value="1"/>
</dbReference>
<dbReference type="InterPro" id="IPR028082">
    <property type="entry name" value="Peripla_BP_I"/>
</dbReference>
<dbReference type="AlphaFoldDB" id="A0A7Z2ZN12"/>
<dbReference type="SUPFAM" id="SSF53822">
    <property type="entry name" value="Periplasmic binding protein-like I"/>
    <property type="match status" value="1"/>
</dbReference>
<evidence type="ECO:0000313" key="6">
    <source>
        <dbReference type="Proteomes" id="UP000502248"/>
    </source>
</evidence>
<evidence type="ECO:0000256" key="3">
    <source>
        <dbReference type="ARBA" id="ARBA00023163"/>
    </source>
</evidence>
<evidence type="ECO:0000259" key="4">
    <source>
        <dbReference type="PROSITE" id="PS50949"/>
    </source>
</evidence>
<evidence type="ECO:0000256" key="2">
    <source>
        <dbReference type="ARBA" id="ARBA00023125"/>
    </source>
</evidence>
<keyword evidence="3" id="KW-0804">Transcription</keyword>
<evidence type="ECO:0000256" key="1">
    <source>
        <dbReference type="ARBA" id="ARBA00023015"/>
    </source>
</evidence>
<dbReference type="SUPFAM" id="SSF46785">
    <property type="entry name" value="Winged helix' DNA-binding domain"/>
    <property type="match status" value="1"/>
</dbReference>
<dbReference type="PANTHER" id="PTHR30146:SF154">
    <property type="entry name" value="TRANSCRIPTION REGULATOR, MEMBER OF GALR FAMILY"/>
    <property type="match status" value="1"/>
</dbReference>
<sequence length="375" mass="41927">MSNYPYVRIRDDIKKRILEGEWLGETRLPSSRDFAKTYRSSVNTVEKAIKELCADGLLKRDNRRGTFINNGVVSLRDDRRAGLVAASVIGIENPLWANALRGIENVLSLHGFQLLSFSDDRSLDKLETFVESAIAKRVDGVILSPIFDRREEVRTRRIYERLKESGIEVVFLDRHPYDSDIPFVTSDNIAGAYKLTKLLLDQGHRRILFLRNADLSTFHERLLGVKQAYLDAGMMFEQRLDVLIPTEFEDFKDEFDAFADAAGDKIKETGCSAVFAANDQVAEAVIAAFGKLGIRVPEDVSLVTYDALNLNRRLQLDVTGANQPFYDMGKTAANLLVNLLEGREHLSVPGSICKAEINFGSSVGPTGYEADIGWG</sequence>
<name>A0A7Z2ZN12_9BACL</name>
<dbReference type="Gene3D" id="1.10.10.10">
    <property type="entry name" value="Winged helix-like DNA-binding domain superfamily/Winged helix DNA-binding domain"/>
    <property type="match status" value="1"/>
</dbReference>
<gene>
    <name evidence="5" type="ORF">HH215_16425</name>
</gene>
<dbReference type="InterPro" id="IPR046335">
    <property type="entry name" value="LacI/GalR-like_sensor"/>
</dbReference>
<dbReference type="EMBL" id="CP051680">
    <property type="protein sequence ID" value="QJD84607.1"/>
    <property type="molecule type" value="Genomic_DNA"/>
</dbReference>
<dbReference type="Pfam" id="PF00392">
    <property type="entry name" value="GntR"/>
    <property type="match status" value="1"/>
</dbReference>
<dbReference type="GO" id="GO:0000976">
    <property type="term" value="F:transcription cis-regulatory region binding"/>
    <property type="evidence" value="ECO:0007669"/>
    <property type="project" value="TreeGrafter"/>
</dbReference>
<keyword evidence="6" id="KW-1185">Reference proteome</keyword>
<feature type="domain" description="HTH gntR-type" evidence="4">
    <location>
        <begin position="3"/>
        <end position="71"/>
    </location>
</feature>
<proteinExistence type="predicted"/>
<dbReference type="CDD" id="cd06267">
    <property type="entry name" value="PBP1_LacI_sugar_binding-like"/>
    <property type="match status" value="1"/>
</dbReference>
<dbReference type="SMART" id="SM00345">
    <property type="entry name" value="HTH_GNTR"/>
    <property type="match status" value="1"/>
</dbReference>
<accession>A0A7Z2ZN12</accession>
<dbReference type="CDD" id="cd07377">
    <property type="entry name" value="WHTH_GntR"/>
    <property type="match status" value="1"/>
</dbReference>
<evidence type="ECO:0000313" key="5">
    <source>
        <dbReference type="EMBL" id="QJD84607.1"/>
    </source>
</evidence>
<dbReference type="Proteomes" id="UP000502248">
    <property type="component" value="Chromosome"/>
</dbReference>
<dbReference type="GO" id="GO:0003700">
    <property type="term" value="F:DNA-binding transcription factor activity"/>
    <property type="evidence" value="ECO:0007669"/>
    <property type="project" value="InterPro"/>
</dbReference>
<reference evidence="5 6" key="1">
    <citation type="submission" date="2020-04" db="EMBL/GenBank/DDBJ databases">
        <title>Genome sequencing of novel species.</title>
        <authorList>
            <person name="Heo J."/>
            <person name="Kim S.-J."/>
            <person name="Kim J.-S."/>
            <person name="Hong S.-B."/>
            <person name="Kwon S.-W."/>
        </authorList>
    </citation>
    <scope>NUCLEOTIDE SEQUENCE [LARGE SCALE GENOMIC DNA]</scope>
    <source>
        <strain evidence="5 6">MFER-1</strain>
    </source>
</reference>
<dbReference type="KEGG" id="cheb:HH215_16425"/>
<organism evidence="5 6">
    <name type="scientific">Cohnella herbarum</name>
    <dbReference type="NCBI Taxonomy" id="2728023"/>
    <lineage>
        <taxon>Bacteria</taxon>
        <taxon>Bacillati</taxon>
        <taxon>Bacillota</taxon>
        <taxon>Bacilli</taxon>
        <taxon>Bacillales</taxon>
        <taxon>Paenibacillaceae</taxon>
        <taxon>Cohnella</taxon>
    </lineage>
</organism>
<dbReference type="InterPro" id="IPR036390">
    <property type="entry name" value="WH_DNA-bd_sf"/>
</dbReference>
<dbReference type="PANTHER" id="PTHR30146">
    <property type="entry name" value="LACI-RELATED TRANSCRIPTIONAL REPRESSOR"/>
    <property type="match status" value="1"/>
</dbReference>
<protein>
    <submittedName>
        <fullName evidence="5">Substrate-binding domain-containing protein</fullName>
    </submittedName>
</protein>
<keyword evidence="2" id="KW-0238">DNA-binding</keyword>
<dbReference type="Pfam" id="PF13377">
    <property type="entry name" value="Peripla_BP_3"/>
    <property type="match status" value="1"/>
</dbReference>